<reference evidence="1" key="1">
    <citation type="submission" date="2014-09" db="EMBL/GenBank/DDBJ databases">
        <authorList>
            <person name="Magalhaes I.L.F."/>
            <person name="Oliveira U."/>
            <person name="Santos F.R."/>
            <person name="Vidigal T.H.D.A."/>
            <person name="Brescovit A.D."/>
            <person name="Santos A.J."/>
        </authorList>
    </citation>
    <scope>NUCLEOTIDE SEQUENCE</scope>
    <source>
        <tissue evidence="1">Shoot tissue taken approximately 20 cm above the soil surface</tissue>
    </source>
</reference>
<dbReference type="AlphaFoldDB" id="A0A0A9BVD0"/>
<organism evidence="1">
    <name type="scientific">Arundo donax</name>
    <name type="common">Giant reed</name>
    <name type="synonym">Donax arundinaceus</name>
    <dbReference type="NCBI Taxonomy" id="35708"/>
    <lineage>
        <taxon>Eukaryota</taxon>
        <taxon>Viridiplantae</taxon>
        <taxon>Streptophyta</taxon>
        <taxon>Embryophyta</taxon>
        <taxon>Tracheophyta</taxon>
        <taxon>Spermatophyta</taxon>
        <taxon>Magnoliopsida</taxon>
        <taxon>Liliopsida</taxon>
        <taxon>Poales</taxon>
        <taxon>Poaceae</taxon>
        <taxon>PACMAD clade</taxon>
        <taxon>Arundinoideae</taxon>
        <taxon>Arundineae</taxon>
        <taxon>Arundo</taxon>
    </lineage>
</organism>
<name>A0A0A9BVD0_ARUDO</name>
<sequence>MCFFYKKNILAKNDFPTAHKLSYNYDSWCSNAENKRKTCAMILEH</sequence>
<evidence type="ECO:0000313" key="1">
    <source>
        <dbReference type="EMBL" id="JAD66138.1"/>
    </source>
</evidence>
<accession>A0A0A9BVD0</accession>
<reference evidence="1" key="2">
    <citation type="journal article" date="2015" name="Data Brief">
        <title>Shoot transcriptome of the giant reed, Arundo donax.</title>
        <authorList>
            <person name="Barrero R.A."/>
            <person name="Guerrero F.D."/>
            <person name="Moolhuijzen P."/>
            <person name="Goolsby J.A."/>
            <person name="Tidwell J."/>
            <person name="Bellgard S.E."/>
            <person name="Bellgard M.I."/>
        </authorList>
    </citation>
    <scope>NUCLEOTIDE SEQUENCE</scope>
    <source>
        <tissue evidence="1">Shoot tissue taken approximately 20 cm above the soil surface</tissue>
    </source>
</reference>
<dbReference type="EMBL" id="GBRH01231757">
    <property type="protein sequence ID" value="JAD66138.1"/>
    <property type="molecule type" value="Transcribed_RNA"/>
</dbReference>
<proteinExistence type="predicted"/>
<protein>
    <submittedName>
        <fullName evidence="1">Uncharacterized protein</fullName>
    </submittedName>
</protein>